<protein>
    <submittedName>
        <fullName evidence="4">Uncharacterized protein</fullName>
    </submittedName>
</protein>
<dbReference type="InterPro" id="IPR042488">
    <property type="entry name" value="Rad4_BHD3_sf"/>
</dbReference>
<feature type="domain" description="Rad4 beta-hairpin" evidence="3">
    <location>
        <begin position="458"/>
        <end position="518"/>
    </location>
</feature>
<dbReference type="Pfam" id="PF03835">
    <property type="entry name" value="Rad4"/>
    <property type="match status" value="1"/>
</dbReference>
<organism evidence="4 5">
    <name type="scientific">Polyrhizophydium stewartii</name>
    <dbReference type="NCBI Taxonomy" id="2732419"/>
    <lineage>
        <taxon>Eukaryota</taxon>
        <taxon>Fungi</taxon>
        <taxon>Fungi incertae sedis</taxon>
        <taxon>Chytridiomycota</taxon>
        <taxon>Chytridiomycota incertae sedis</taxon>
        <taxon>Chytridiomycetes</taxon>
        <taxon>Rhizophydiales</taxon>
        <taxon>Rhizophydiales incertae sedis</taxon>
        <taxon>Polyrhizophydium</taxon>
    </lineage>
</organism>
<dbReference type="PANTHER" id="PTHR12135">
    <property type="entry name" value="DNA REPAIR PROTEIN XP-C / RAD4"/>
    <property type="match status" value="1"/>
</dbReference>
<dbReference type="SMART" id="SM01030">
    <property type="entry name" value="BHD_1"/>
    <property type="match status" value="1"/>
</dbReference>
<dbReference type="Proteomes" id="UP001527925">
    <property type="component" value="Unassembled WGS sequence"/>
</dbReference>
<proteinExistence type="predicted"/>
<dbReference type="Gene3D" id="3.90.260.10">
    <property type="entry name" value="Transglutaminase-like"/>
    <property type="match status" value="1"/>
</dbReference>
<evidence type="ECO:0000313" key="5">
    <source>
        <dbReference type="Proteomes" id="UP001527925"/>
    </source>
</evidence>
<dbReference type="PANTHER" id="PTHR12135:SF0">
    <property type="entry name" value="DNA REPAIR PROTEIN COMPLEMENTING XP-C CELLS"/>
    <property type="match status" value="1"/>
</dbReference>
<evidence type="ECO:0000256" key="1">
    <source>
        <dbReference type="SAM" id="MobiDB-lite"/>
    </source>
</evidence>
<dbReference type="InterPro" id="IPR018326">
    <property type="entry name" value="Rad4_beta-hairpin_dom1"/>
</dbReference>
<dbReference type="InterPro" id="IPR038765">
    <property type="entry name" value="Papain-like_cys_pep_sf"/>
</dbReference>
<dbReference type="EMBL" id="JADGIZ020000005">
    <property type="protein sequence ID" value="KAL2918848.1"/>
    <property type="molecule type" value="Genomic_DNA"/>
</dbReference>
<dbReference type="SMART" id="SM01032">
    <property type="entry name" value="BHD_3"/>
    <property type="match status" value="1"/>
</dbReference>
<evidence type="ECO:0000313" key="4">
    <source>
        <dbReference type="EMBL" id="KAL2918848.1"/>
    </source>
</evidence>
<dbReference type="Pfam" id="PF10403">
    <property type="entry name" value="BHD_1"/>
    <property type="match status" value="1"/>
</dbReference>
<name>A0ABR4NH56_9FUNG</name>
<evidence type="ECO:0000259" key="2">
    <source>
        <dbReference type="SMART" id="SM01030"/>
    </source>
</evidence>
<reference evidence="4 5" key="1">
    <citation type="submission" date="2023-09" db="EMBL/GenBank/DDBJ databases">
        <title>Pangenome analysis of Batrachochytrium dendrobatidis and related Chytrids.</title>
        <authorList>
            <person name="Yacoub M.N."/>
            <person name="Stajich J.E."/>
            <person name="James T.Y."/>
        </authorList>
    </citation>
    <scope>NUCLEOTIDE SEQUENCE [LARGE SCALE GENOMIC DNA]</scope>
    <source>
        <strain evidence="4 5">JEL0888</strain>
    </source>
</reference>
<dbReference type="InterPro" id="IPR004583">
    <property type="entry name" value="DNA_repair_Rad4"/>
</dbReference>
<gene>
    <name evidence="4" type="ORF">HK105_201682</name>
</gene>
<feature type="domain" description="Rad4 beta-hairpin" evidence="2">
    <location>
        <begin position="401"/>
        <end position="454"/>
    </location>
</feature>
<comment type="caution">
    <text evidence="4">The sequence shown here is derived from an EMBL/GenBank/DDBJ whole genome shotgun (WGS) entry which is preliminary data.</text>
</comment>
<feature type="region of interest" description="Disordered" evidence="1">
    <location>
        <begin position="1"/>
        <end position="93"/>
    </location>
</feature>
<accession>A0ABR4NH56</accession>
<feature type="compositionally biased region" description="Acidic residues" evidence="1">
    <location>
        <begin position="44"/>
        <end position="58"/>
    </location>
</feature>
<keyword evidence="5" id="KW-1185">Reference proteome</keyword>
<dbReference type="InterPro" id="IPR018328">
    <property type="entry name" value="Rad4_beta-hairpin_dom3"/>
</dbReference>
<dbReference type="InterPro" id="IPR036985">
    <property type="entry name" value="Transglutaminase-like_sf"/>
</dbReference>
<dbReference type="Pfam" id="PF10405">
    <property type="entry name" value="BHD_3"/>
    <property type="match status" value="1"/>
</dbReference>
<dbReference type="Gene3D" id="2.20.20.110">
    <property type="entry name" value="Rad4, beta-hairpin domain BHD1"/>
    <property type="match status" value="1"/>
</dbReference>
<dbReference type="Gene3D" id="3.30.70.2460">
    <property type="entry name" value="Rad4, beta-hairpin domain BHD3"/>
    <property type="match status" value="1"/>
</dbReference>
<evidence type="ECO:0000259" key="3">
    <source>
        <dbReference type="SMART" id="SM01032"/>
    </source>
</evidence>
<dbReference type="SUPFAM" id="SSF54001">
    <property type="entry name" value="Cysteine proteinases"/>
    <property type="match status" value="1"/>
</dbReference>
<dbReference type="InterPro" id="IPR018325">
    <property type="entry name" value="Rad4/PNGase_transGLS-fold"/>
</dbReference>
<sequence length="518" mass="55753">MGGTSGDADGHAEAPNSALDEDAPQPHEVAWDAPPAGFRFEDGATSEDDDDDDGEVWEEVAAHQGGQSGETDIGASGAQEEAEPQTSHDAGPSSIEISAADMASARGRTTARRRGITAAQRSFRRLLHRTHLLTLTAASLLRNKWCNSELLKAVLISMLPQDLVTSAAVALHASLDETILPLVHRLAEWWFGTFHSPTLSNTRSKSGTLTAPASGAAEVAVTIGSADDVLSALQDAAARQVNAPETASAVGFTALCRALGLDARLVASMHPIPLSFAKATGVGSARSGISSIVFWCEVLGPKSLSWTPVTPCKGLVHSAQEPQAAADQRQLCYAIAWDAENTAKDVTARYSVAWSTTTRKLRLPPGERGEGWWKLVLWLYSKSVKTARERREDAALAMSQVNEPMPTKFAGFENHPLYTLERHCKKDQIIFPKDQKYVVGVFKKENVYPRSHVHTGRIPRNPFGNIEILHPRMIPSGAVHIPVKGVASVARKLGVDFAQALVRLYLTTGNAGRSCAQR</sequence>